<feature type="site" description="Lowers pKa of active site Tyr" evidence="6">
    <location>
        <position position="75"/>
    </location>
</feature>
<dbReference type="Proteomes" id="UP000316196">
    <property type="component" value="Unassembled WGS sequence"/>
</dbReference>
<dbReference type="InterPro" id="IPR023210">
    <property type="entry name" value="NADP_OxRdtase_dom"/>
</dbReference>
<evidence type="ECO:0000256" key="1">
    <source>
        <dbReference type="ARBA" id="ARBA00007905"/>
    </source>
</evidence>
<dbReference type="PANTHER" id="PTHR43827:SF3">
    <property type="entry name" value="NADP-DEPENDENT OXIDOREDUCTASE DOMAIN-CONTAINING PROTEIN"/>
    <property type="match status" value="1"/>
</dbReference>
<feature type="domain" description="NADP-dependent oxidoreductase" evidence="7">
    <location>
        <begin position="17"/>
        <end position="257"/>
    </location>
</feature>
<dbReference type="PIRSF" id="PIRSF000097">
    <property type="entry name" value="AKR"/>
    <property type="match status" value="1"/>
</dbReference>
<proteinExistence type="inferred from homology"/>
<reference evidence="8 9" key="1">
    <citation type="submission" date="2019-06" db="EMBL/GenBank/DDBJ databases">
        <title>Sequencing the genomes of 1000 actinobacteria strains.</title>
        <authorList>
            <person name="Klenk H.-P."/>
        </authorList>
    </citation>
    <scope>NUCLEOTIDE SEQUENCE [LARGE SCALE GENOMIC DNA]</scope>
    <source>
        <strain evidence="8 9">DSM 8251</strain>
    </source>
</reference>
<evidence type="ECO:0000256" key="5">
    <source>
        <dbReference type="PIRSR" id="PIRSR000097-2"/>
    </source>
</evidence>
<gene>
    <name evidence="8" type="ORF">FB460_2458</name>
</gene>
<dbReference type="SUPFAM" id="SSF51430">
    <property type="entry name" value="NAD(P)-linked oxidoreductase"/>
    <property type="match status" value="1"/>
</dbReference>
<comment type="caution">
    <text evidence="8">The sequence shown here is derived from an EMBL/GenBank/DDBJ whole genome shotgun (WGS) entry which is preliminary data.</text>
</comment>
<evidence type="ECO:0000256" key="2">
    <source>
        <dbReference type="ARBA" id="ARBA00022857"/>
    </source>
</evidence>
<organism evidence="8 9">
    <name type="scientific">Propioniferax innocua</name>
    <dbReference type="NCBI Taxonomy" id="1753"/>
    <lineage>
        <taxon>Bacteria</taxon>
        <taxon>Bacillati</taxon>
        <taxon>Actinomycetota</taxon>
        <taxon>Actinomycetes</taxon>
        <taxon>Propionibacteriales</taxon>
        <taxon>Propionibacteriaceae</taxon>
        <taxon>Propioniferax</taxon>
    </lineage>
</organism>
<keyword evidence="9" id="KW-1185">Reference proteome</keyword>
<comment type="similarity">
    <text evidence="1">Belongs to the aldo/keto reductase family.</text>
</comment>
<feature type="active site" description="Proton donor" evidence="4">
    <location>
        <position position="50"/>
    </location>
</feature>
<dbReference type="InterPro" id="IPR020471">
    <property type="entry name" value="AKR"/>
</dbReference>
<dbReference type="RefSeq" id="WP_142094475.1">
    <property type="nucleotide sequence ID" value="NZ_BAAAMD010000002.1"/>
</dbReference>
<evidence type="ECO:0000313" key="9">
    <source>
        <dbReference type="Proteomes" id="UP000316196"/>
    </source>
</evidence>
<name>A0A542Z8A2_9ACTN</name>
<dbReference type="PROSITE" id="PS00062">
    <property type="entry name" value="ALDOKETO_REDUCTASE_2"/>
    <property type="match status" value="1"/>
</dbReference>
<evidence type="ECO:0000256" key="3">
    <source>
        <dbReference type="ARBA" id="ARBA00023002"/>
    </source>
</evidence>
<sequence>MNVPSVTLNDGNTIPQLGFGVWQVSTDDITRAVSTALEVGYRHIDTAAIYGNEEGVGKAIFESALKRDDLFVTTKLWNTRHQDARPALEESLTKLGLEQVDLYLIHWPVPTQGHYQQAWESLIELKEAGLTRSIGVSNFLAPHLDQIIDATGVKPTVNQIEIHPSFQQADLVAHTRGHGVEVESYSPLGLGDFDLDAPKKWATELGRTPAQIVLRWHLQHGYIVFPKSVTPERIAENFALFDFELPAEAMADLDACEAGKRCGGDPATFVAPNR</sequence>
<protein>
    <submittedName>
        <fullName evidence="8">2,5-diketo-D-gluconate reductase A</fullName>
    </submittedName>
</protein>
<evidence type="ECO:0000256" key="6">
    <source>
        <dbReference type="PIRSR" id="PIRSR000097-3"/>
    </source>
</evidence>
<dbReference type="InterPro" id="IPR018170">
    <property type="entry name" value="Aldo/ket_reductase_CS"/>
</dbReference>
<accession>A0A542Z8A2</accession>
<keyword evidence="2" id="KW-0521">NADP</keyword>
<dbReference type="OrthoDB" id="9804790at2"/>
<dbReference type="Gene3D" id="3.20.20.100">
    <property type="entry name" value="NADP-dependent oxidoreductase domain"/>
    <property type="match status" value="1"/>
</dbReference>
<keyword evidence="3" id="KW-0560">Oxidoreductase</keyword>
<evidence type="ECO:0000259" key="7">
    <source>
        <dbReference type="Pfam" id="PF00248"/>
    </source>
</evidence>
<dbReference type="PROSITE" id="PS00798">
    <property type="entry name" value="ALDOKETO_REDUCTASE_1"/>
    <property type="match status" value="1"/>
</dbReference>
<dbReference type="PANTHER" id="PTHR43827">
    <property type="entry name" value="2,5-DIKETO-D-GLUCONIC ACID REDUCTASE"/>
    <property type="match status" value="1"/>
</dbReference>
<dbReference type="InterPro" id="IPR036812">
    <property type="entry name" value="NAD(P)_OxRdtase_dom_sf"/>
</dbReference>
<feature type="binding site" evidence="5">
    <location>
        <position position="106"/>
    </location>
    <ligand>
        <name>substrate</name>
    </ligand>
</feature>
<dbReference type="GO" id="GO:0016616">
    <property type="term" value="F:oxidoreductase activity, acting on the CH-OH group of donors, NAD or NADP as acceptor"/>
    <property type="evidence" value="ECO:0007669"/>
    <property type="project" value="UniProtKB-ARBA"/>
</dbReference>
<dbReference type="Pfam" id="PF00248">
    <property type="entry name" value="Aldo_ket_red"/>
    <property type="match status" value="1"/>
</dbReference>
<evidence type="ECO:0000313" key="8">
    <source>
        <dbReference type="EMBL" id="TQL56568.1"/>
    </source>
</evidence>
<evidence type="ECO:0000256" key="4">
    <source>
        <dbReference type="PIRSR" id="PIRSR000097-1"/>
    </source>
</evidence>
<dbReference type="EMBL" id="VFOR01000004">
    <property type="protein sequence ID" value="TQL56568.1"/>
    <property type="molecule type" value="Genomic_DNA"/>
</dbReference>
<dbReference type="PRINTS" id="PR00069">
    <property type="entry name" value="ALDKETRDTASE"/>
</dbReference>
<dbReference type="FunFam" id="3.20.20.100:FF:000002">
    <property type="entry name" value="2,5-diketo-D-gluconic acid reductase A"/>
    <property type="match status" value="1"/>
</dbReference>
<dbReference type="AlphaFoldDB" id="A0A542Z8A2"/>